<protein>
    <submittedName>
        <fullName evidence="1">Uncharacterized protein</fullName>
    </submittedName>
</protein>
<evidence type="ECO:0000313" key="1">
    <source>
        <dbReference type="EMBL" id="KAB8212726.1"/>
    </source>
</evidence>
<evidence type="ECO:0000313" key="2">
    <source>
        <dbReference type="Proteomes" id="UP000326799"/>
    </source>
</evidence>
<reference evidence="1 2" key="1">
    <citation type="submission" date="2019-04" db="EMBL/GenBank/DDBJ databases">
        <title>Fungal friends and foes A comparative genomics study of 23 Aspergillus species from section Flavi.</title>
        <authorList>
            <consortium name="DOE Joint Genome Institute"/>
            <person name="Kjaerbolling I."/>
            <person name="Vesth T.C."/>
            <person name="Frisvad J.C."/>
            <person name="Nybo J.L."/>
            <person name="Theobald S."/>
            <person name="Kildgaard S."/>
            <person name="Petersen T.I."/>
            <person name="Kuo A."/>
            <person name="Sato A."/>
            <person name="Lyhne E.K."/>
            <person name="Kogle M.E."/>
            <person name="Wiebenga A."/>
            <person name="Kun R.S."/>
            <person name="Lubbers R.J."/>
            <person name="Makela M.R."/>
            <person name="Barry K."/>
            <person name="Chovatia M."/>
            <person name="Clum A."/>
            <person name="Daum C."/>
            <person name="Haridas S."/>
            <person name="He G."/>
            <person name="LaButti K."/>
            <person name="Lipzen A."/>
            <person name="Mondo S."/>
            <person name="Pangilinan J."/>
            <person name="Riley R."/>
            <person name="Salamov A."/>
            <person name="Simmons B.A."/>
            <person name="Magnuson J.K."/>
            <person name="Henrissat B."/>
            <person name="Mortensen U.H."/>
            <person name="Larsen T.O."/>
            <person name="De vries R.P."/>
            <person name="Grigoriev I.V."/>
            <person name="Machida M."/>
            <person name="Baker S.E."/>
            <person name="Andersen M.R."/>
        </authorList>
    </citation>
    <scope>NUCLEOTIDE SEQUENCE [LARGE SCALE GENOMIC DNA]</scope>
    <source>
        <strain evidence="1 2">CBS 126849</strain>
    </source>
</reference>
<organism evidence="1 2">
    <name type="scientific">Aspergillus novoparasiticus</name>
    <dbReference type="NCBI Taxonomy" id="986946"/>
    <lineage>
        <taxon>Eukaryota</taxon>
        <taxon>Fungi</taxon>
        <taxon>Dikarya</taxon>
        <taxon>Ascomycota</taxon>
        <taxon>Pezizomycotina</taxon>
        <taxon>Eurotiomycetes</taxon>
        <taxon>Eurotiomycetidae</taxon>
        <taxon>Eurotiales</taxon>
        <taxon>Aspergillaceae</taxon>
        <taxon>Aspergillus</taxon>
        <taxon>Aspergillus subgen. Circumdati</taxon>
    </lineage>
</organism>
<proteinExistence type="predicted"/>
<keyword evidence="2" id="KW-1185">Reference proteome</keyword>
<sequence>MPDLPLSPAPERSPYVTEVFLDGNTEADNTIGVALGHPAQDISEIEVAWKMFSPGRSAGTVVLQLLRDSWLLLKRIRLDDWVQYAIGLPSTAIAVFYSYYDRLSLSLFEFLCHFPEEVGTYLLVSKVGCSPVSETDLTRWQKLQGCDPFLHLAVTYALGCVQERKPYDALVLDTSFIHAPLKGLLSTPDKDALRRLAALEVRYARYRSSLMAQGLDFNVDTRFLLAVSELPTGVLAQQLTGDTLHELRQLSNDSVVRGDSCLGRLGARWDQLCHDTQEVAAVGDVDEKLVALGWVSYPATGSPDATMADSAFTGIVPAPELFLPHSDNAWPCTPWFSV</sequence>
<name>A0A5N6E577_9EURO</name>
<dbReference type="Proteomes" id="UP000326799">
    <property type="component" value="Unassembled WGS sequence"/>
</dbReference>
<dbReference type="EMBL" id="ML733958">
    <property type="protein sequence ID" value="KAB8212726.1"/>
    <property type="molecule type" value="Genomic_DNA"/>
</dbReference>
<gene>
    <name evidence="1" type="ORF">BDV33DRAFT_210952</name>
</gene>
<accession>A0A5N6E577</accession>
<dbReference type="AlphaFoldDB" id="A0A5N6E577"/>